<dbReference type="GO" id="GO:0016779">
    <property type="term" value="F:nucleotidyltransferase activity"/>
    <property type="evidence" value="ECO:0007669"/>
    <property type="project" value="UniProtKB-KW"/>
</dbReference>
<keyword evidence="14" id="KW-1185">Reference proteome</keyword>
<dbReference type="GO" id="GO:0046872">
    <property type="term" value="F:metal ion binding"/>
    <property type="evidence" value="ECO:0007669"/>
    <property type="project" value="UniProtKB-KW"/>
</dbReference>
<protein>
    <recommendedName>
        <fullName evidence="4">Type-4 uracil-DNA glycosylase</fullName>
        <ecNumber evidence="3">3.2.2.27</ecNumber>
    </recommendedName>
</protein>
<dbReference type="HOGENOM" id="CLU_044815_1_0_4"/>
<dbReference type="InterPro" id="IPR005122">
    <property type="entry name" value="Uracil-DNA_glycosylase-like"/>
</dbReference>
<keyword evidence="10" id="KW-0411">Iron-sulfur</keyword>
<evidence type="ECO:0000256" key="10">
    <source>
        <dbReference type="ARBA" id="ARBA00023014"/>
    </source>
</evidence>
<evidence type="ECO:0000256" key="2">
    <source>
        <dbReference type="ARBA" id="ARBA00006521"/>
    </source>
</evidence>
<dbReference type="NCBIfam" id="TIGR00758">
    <property type="entry name" value="UDG_fam4"/>
    <property type="match status" value="1"/>
</dbReference>
<keyword evidence="6" id="KW-0479">Metal-binding</keyword>
<keyword evidence="13" id="KW-0808">Transferase</keyword>
<dbReference type="GO" id="GO:0051539">
    <property type="term" value="F:4 iron, 4 sulfur cluster binding"/>
    <property type="evidence" value="ECO:0007669"/>
    <property type="project" value="UniProtKB-KW"/>
</dbReference>
<dbReference type="PANTHER" id="PTHR33693">
    <property type="entry name" value="TYPE-5 URACIL-DNA GLYCOSYLASE"/>
    <property type="match status" value="1"/>
</dbReference>
<dbReference type="GO" id="GO:0006281">
    <property type="term" value="P:DNA repair"/>
    <property type="evidence" value="ECO:0007669"/>
    <property type="project" value="UniProtKB-KW"/>
</dbReference>
<comment type="similarity">
    <text evidence="2">Belongs to the uracil-DNA glycosylase (UDG) superfamily. Type 4 (UDGa) family.</text>
</comment>
<dbReference type="SMART" id="SM00986">
    <property type="entry name" value="UDG"/>
    <property type="match status" value="1"/>
</dbReference>
<dbReference type="PANTHER" id="PTHR33693:SF1">
    <property type="entry name" value="TYPE-4 URACIL-DNA GLYCOSYLASE"/>
    <property type="match status" value="1"/>
</dbReference>
<evidence type="ECO:0000256" key="8">
    <source>
        <dbReference type="ARBA" id="ARBA00022801"/>
    </source>
</evidence>
<evidence type="ECO:0000313" key="14">
    <source>
        <dbReference type="Proteomes" id="UP000011658"/>
    </source>
</evidence>
<name>M1L9G4_9PROT</name>
<dbReference type="OrthoDB" id="5290748at2"/>
<dbReference type="EC" id="3.2.2.27" evidence="3"/>
<comment type="catalytic activity">
    <reaction evidence="1">
        <text>Hydrolyzes single-stranded DNA or mismatched double-stranded DNA and polynucleotides, releasing free uracil.</text>
        <dbReference type="EC" id="3.2.2.27"/>
    </reaction>
</comment>
<keyword evidence="13" id="KW-0548">Nucleotidyltransferase</keyword>
<keyword evidence="7" id="KW-0227">DNA damage</keyword>
<evidence type="ECO:0000256" key="7">
    <source>
        <dbReference type="ARBA" id="ARBA00022763"/>
    </source>
</evidence>
<evidence type="ECO:0000313" key="13">
    <source>
        <dbReference type="EMBL" id="AGF49188.1"/>
    </source>
</evidence>
<dbReference type="InterPro" id="IPR036895">
    <property type="entry name" value="Uracil-DNA_glycosylase-like_sf"/>
</dbReference>
<organism evidence="13 14">
    <name type="scientific">Candidatus Kinetoplastidibacterium galati TCC219</name>
    <dbReference type="NCBI Taxonomy" id="1208921"/>
    <lineage>
        <taxon>Bacteria</taxon>
        <taxon>Pseudomonadati</taxon>
        <taxon>Pseudomonadota</taxon>
        <taxon>Betaproteobacteria</taxon>
        <taxon>Candidatus Kinetoplastidibacterium</taxon>
    </lineage>
</organism>
<dbReference type="KEGG" id="kga:ST1E_0856"/>
<keyword evidence="5" id="KW-0004">4Fe-4S</keyword>
<evidence type="ECO:0000256" key="3">
    <source>
        <dbReference type="ARBA" id="ARBA00012030"/>
    </source>
</evidence>
<dbReference type="Gene3D" id="3.40.470.10">
    <property type="entry name" value="Uracil-DNA glycosylase-like domain"/>
    <property type="match status" value="1"/>
</dbReference>
<dbReference type="InterPro" id="IPR005273">
    <property type="entry name" value="Ura-DNA_glyco_family4"/>
</dbReference>
<dbReference type="InterPro" id="IPR051536">
    <property type="entry name" value="UDG_Type-4/5"/>
</dbReference>
<evidence type="ECO:0000259" key="12">
    <source>
        <dbReference type="SMART" id="SM00986"/>
    </source>
</evidence>
<keyword evidence="9" id="KW-0408">Iron</keyword>
<accession>M1L9G4</accession>
<evidence type="ECO:0000256" key="11">
    <source>
        <dbReference type="ARBA" id="ARBA00023204"/>
    </source>
</evidence>
<gene>
    <name evidence="13" type="ORF">ST1E_0856</name>
</gene>
<dbReference type="Proteomes" id="UP000011658">
    <property type="component" value="Chromosome"/>
</dbReference>
<feature type="domain" description="Uracil-DNA glycosylase-like" evidence="12">
    <location>
        <begin position="104"/>
        <end position="256"/>
    </location>
</feature>
<dbReference type="SUPFAM" id="SSF52141">
    <property type="entry name" value="Uracil-DNA glycosylase-like"/>
    <property type="match status" value="1"/>
</dbReference>
<proteinExistence type="inferred from homology"/>
<dbReference type="GO" id="GO:0004844">
    <property type="term" value="F:uracil DNA N-glycosylase activity"/>
    <property type="evidence" value="ECO:0007669"/>
    <property type="project" value="UniProtKB-EC"/>
</dbReference>
<evidence type="ECO:0000256" key="5">
    <source>
        <dbReference type="ARBA" id="ARBA00022485"/>
    </source>
</evidence>
<dbReference type="eggNOG" id="COG1573">
    <property type="taxonomic scope" value="Bacteria"/>
</dbReference>
<keyword evidence="8" id="KW-0378">Hydrolase</keyword>
<dbReference type="PATRIC" id="fig|1208921.3.peg.473"/>
<dbReference type="AlphaFoldDB" id="M1L9G4"/>
<reference evidence="13 14" key="1">
    <citation type="journal article" date="2013" name="Genome Biol. Evol.">
        <title>Genome evolution and phylogenomic analysis of candidatus kinetoplastibacterium, the betaproteobacterial endosymbionts of strigomonas and angomonas.</title>
        <authorList>
            <person name="Alves J.M."/>
            <person name="Serrano M.G."/>
            <person name="Maia da Silva F."/>
            <person name="Voegtly L.J."/>
            <person name="Matveyev A.V."/>
            <person name="Teixeira M.M."/>
            <person name="Camargo E.P."/>
            <person name="Buck G.A."/>
        </authorList>
    </citation>
    <scope>NUCLEOTIDE SEQUENCE [LARGE SCALE GENOMIC DNA]</scope>
    <source>
        <strain evidence="13 14">TCC219</strain>
    </source>
</reference>
<sequence length="264" mass="29797">MSLNKFQCLTLKEIGVDFSIYSKFINKKINVSDQKVSLSEDKVVDRTRVLFSNELVNNDINTKKDSQNELNSSIKHLSDISTLKKEIANCKKCFLCNHRKNVVFGKGVLTNVACMIIGEAPGEYEDIEGKPFVGKSGKLLDLMLDSISISRTSNAFISNIVKCRPPGNRNPRFEEISSCRPYLIEQIDLINPKTILALGKFAANALLCKDESIRNMRGKIHSFNTRKSNIPVVVSYHPAYLLRRPEEKPLSWNDLCLISSLLEK</sequence>
<keyword evidence="11" id="KW-0234">DNA repair</keyword>
<evidence type="ECO:0000256" key="9">
    <source>
        <dbReference type="ARBA" id="ARBA00023004"/>
    </source>
</evidence>
<dbReference type="STRING" id="1208921.ST1E_0856"/>
<evidence type="ECO:0000256" key="4">
    <source>
        <dbReference type="ARBA" id="ARBA00019403"/>
    </source>
</evidence>
<dbReference type="RefSeq" id="WP_015389672.1">
    <property type="nucleotide sequence ID" value="NC_020284.1"/>
</dbReference>
<dbReference type="CDD" id="cd10030">
    <property type="entry name" value="UDG-F4_TTUDGA_SPO1dp_like"/>
    <property type="match status" value="1"/>
</dbReference>
<dbReference type="EMBL" id="CP003806">
    <property type="protein sequence ID" value="AGF49188.1"/>
    <property type="molecule type" value="Genomic_DNA"/>
</dbReference>
<evidence type="ECO:0000256" key="6">
    <source>
        <dbReference type="ARBA" id="ARBA00022723"/>
    </source>
</evidence>
<evidence type="ECO:0000256" key="1">
    <source>
        <dbReference type="ARBA" id="ARBA00001400"/>
    </source>
</evidence>
<dbReference type="SMART" id="SM00987">
    <property type="entry name" value="UreE_C"/>
    <property type="match status" value="1"/>
</dbReference>
<dbReference type="Pfam" id="PF03167">
    <property type="entry name" value="UDG"/>
    <property type="match status" value="1"/>
</dbReference>